<keyword evidence="1" id="KW-0472">Membrane</keyword>
<gene>
    <name evidence="2" type="ORF">NX786_09070</name>
</gene>
<accession>A0ABT2BWH3</accession>
<dbReference type="RefSeq" id="WP_259448621.1">
    <property type="nucleotide sequence ID" value="NZ_CP119520.1"/>
</dbReference>
<protein>
    <recommendedName>
        <fullName evidence="4">ABC transporter permease</fullName>
    </recommendedName>
</protein>
<feature type="transmembrane region" description="Helical" evidence="1">
    <location>
        <begin position="15"/>
        <end position="35"/>
    </location>
</feature>
<evidence type="ECO:0000313" key="3">
    <source>
        <dbReference type="Proteomes" id="UP001165263"/>
    </source>
</evidence>
<dbReference type="EMBL" id="JANUHC010000003">
    <property type="protein sequence ID" value="MCS0629483.1"/>
    <property type="molecule type" value="Genomic_DNA"/>
</dbReference>
<evidence type="ECO:0008006" key="4">
    <source>
        <dbReference type="Google" id="ProtNLM"/>
    </source>
</evidence>
<keyword evidence="1" id="KW-0812">Transmembrane</keyword>
<comment type="caution">
    <text evidence="2">The sequence shown here is derived from an EMBL/GenBank/DDBJ whole genome shotgun (WGS) entry which is preliminary data.</text>
</comment>
<proteinExistence type="predicted"/>
<keyword evidence="3" id="KW-1185">Reference proteome</keyword>
<reference evidence="2" key="1">
    <citation type="submission" date="2022-08" db="EMBL/GenBank/DDBJ databases">
        <title>Reclassification of Massilia species as members of the genera Telluria, Duganella, Pseudoduganella, Mokoshia gen. nov. and Zemynaea gen. nov. using orthogonal and non-orthogonal genome-based approaches.</title>
        <authorList>
            <person name="Bowman J.P."/>
        </authorList>
    </citation>
    <scope>NUCLEOTIDE SEQUENCE</scope>
    <source>
        <strain evidence="2">LMG 11547</strain>
    </source>
</reference>
<evidence type="ECO:0000256" key="1">
    <source>
        <dbReference type="SAM" id="Phobius"/>
    </source>
</evidence>
<dbReference type="Proteomes" id="UP001165263">
    <property type="component" value="Unassembled WGS sequence"/>
</dbReference>
<evidence type="ECO:0000313" key="2">
    <source>
        <dbReference type="EMBL" id="MCS0629483.1"/>
    </source>
</evidence>
<sequence>MSELIGALRDKPSRFAYVVVALVLSVVLFTLADFLPAPYDFSH</sequence>
<name>A0ABT2BWH3_9BURK</name>
<organism evidence="2 3">
    <name type="scientific">Telluria mixta</name>
    <dbReference type="NCBI Taxonomy" id="34071"/>
    <lineage>
        <taxon>Bacteria</taxon>
        <taxon>Pseudomonadati</taxon>
        <taxon>Pseudomonadota</taxon>
        <taxon>Betaproteobacteria</taxon>
        <taxon>Burkholderiales</taxon>
        <taxon>Oxalobacteraceae</taxon>
        <taxon>Telluria group</taxon>
        <taxon>Telluria</taxon>
    </lineage>
</organism>
<keyword evidence="1" id="KW-1133">Transmembrane helix</keyword>